<evidence type="ECO:0000313" key="2">
    <source>
        <dbReference type="EMBL" id="MBC8547991.1"/>
    </source>
</evidence>
<protein>
    <submittedName>
        <fullName evidence="2">AbrB/MazE/SpoVT family DNA-binding domain-containing protein</fullName>
    </submittedName>
</protein>
<keyword evidence="3" id="KW-1185">Reference proteome</keyword>
<accession>A0A926E1D5</accession>
<comment type="caution">
    <text evidence="2">The sequence shown here is derived from an EMBL/GenBank/DDBJ whole genome shotgun (WGS) entry which is preliminary data.</text>
</comment>
<dbReference type="GO" id="GO:0003677">
    <property type="term" value="F:DNA binding"/>
    <property type="evidence" value="ECO:0007669"/>
    <property type="project" value="UniProtKB-KW"/>
</dbReference>
<dbReference type="SUPFAM" id="SSF89447">
    <property type="entry name" value="AbrB/MazE/MraZ-like"/>
    <property type="match status" value="1"/>
</dbReference>
<proteinExistence type="predicted"/>
<name>A0A926E1D5_9FIRM</name>
<dbReference type="SMART" id="SM00966">
    <property type="entry name" value="SpoVT_AbrB"/>
    <property type="match status" value="1"/>
</dbReference>
<feature type="domain" description="SpoVT-AbrB" evidence="1">
    <location>
        <begin position="7"/>
        <end position="52"/>
    </location>
</feature>
<gene>
    <name evidence="2" type="ORF">H8711_13860</name>
</gene>
<sequence>MIRIYRRKIDDLRRVVIPQQMLNGINVKPGDLVDITCEGGSVRIEKSMPTCWLCRSDENLVEVEVEEQNCMICSRCVMRIQMALIRRQRRLKKYYTFEAAEEIAEETAQQETEE</sequence>
<dbReference type="InterPro" id="IPR037914">
    <property type="entry name" value="SpoVT-AbrB_sf"/>
</dbReference>
<dbReference type="InterPro" id="IPR007159">
    <property type="entry name" value="SpoVT-AbrB_dom"/>
</dbReference>
<evidence type="ECO:0000313" key="3">
    <source>
        <dbReference type="Proteomes" id="UP000653127"/>
    </source>
</evidence>
<keyword evidence="2" id="KW-0238">DNA-binding</keyword>
<reference evidence="2" key="1">
    <citation type="submission" date="2020-08" db="EMBL/GenBank/DDBJ databases">
        <title>Genome public.</title>
        <authorList>
            <person name="Liu C."/>
            <person name="Sun Q."/>
        </authorList>
    </citation>
    <scope>NUCLEOTIDE SEQUENCE</scope>
    <source>
        <strain evidence="2">NSJ-31</strain>
    </source>
</reference>
<organism evidence="2 3">
    <name type="scientific">Ligaoa zhengdingensis</name>
    <dbReference type="NCBI Taxonomy" id="2763658"/>
    <lineage>
        <taxon>Bacteria</taxon>
        <taxon>Bacillati</taxon>
        <taxon>Bacillota</taxon>
        <taxon>Clostridia</taxon>
        <taxon>Eubacteriales</taxon>
        <taxon>Oscillospiraceae</taxon>
        <taxon>Ligaoa</taxon>
    </lineage>
</organism>
<dbReference type="EMBL" id="JACRST010000100">
    <property type="protein sequence ID" value="MBC8547991.1"/>
    <property type="molecule type" value="Genomic_DNA"/>
</dbReference>
<dbReference type="RefSeq" id="WP_249283910.1">
    <property type="nucleotide sequence ID" value="NZ_JACRST010000100.1"/>
</dbReference>
<dbReference type="Gene3D" id="2.10.260.10">
    <property type="match status" value="1"/>
</dbReference>
<dbReference type="Proteomes" id="UP000653127">
    <property type="component" value="Unassembled WGS sequence"/>
</dbReference>
<evidence type="ECO:0000259" key="1">
    <source>
        <dbReference type="SMART" id="SM00966"/>
    </source>
</evidence>
<dbReference type="AlphaFoldDB" id="A0A926E1D5"/>